<accession>A0ABR9C0R1</accession>
<protein>
    <recommendedName>
        <fullName evidence="3">HNH endonuclease</fullName>
    </recommendedName>
</protein>
<comment type="caution">
    <text evidence="1">The sequence shown here is derived from an EMBL/GenBank/DDBJ whole genome shotgun (WGS) entry which is preliminary data.</text>
</comment>
<proteinExistence type="predicted"/>
<evidence type="ECO:0000313" key="1">
    <source>
        <dbReference type="EMBL" id="MBD8770874.1"/>
    </source>
</evidence>
<name>A0ABR9C0R1_9PSED</name>
<organism evidence="1 2">
    <name type="scientific">Pseudomonas coleopterorum</name>
    <dbReference type="NCBI Taxonomy" id="1605838"/>
    <lineage>
        <taxon>Bacteria</taxon>
        <taxon>Pseudomonadati</taxon>
        <taxon>Pseudomonadota</taxon>
        <taxon>Gammaproteobacteria</taxon>
        <taxon>Pseudomonadales</taxon>
        <taxon>Pseudomonadaceae</taxon>
        <taxon>Pseudomonas</taxon>
    </lineage>
</organism>
<sequence>MVARIPIPNTDSLAVISRLADERRSYKDFYNLLKPDWLLVSEIYISSGGCPMTASPLNLRNYTSSQEEADARKVSLVNLYSPEETQFQYSLLSSLRRDHGLIFCPCCGSHTVPGTLDHYLPKTSFPEFAVLLANLTPMCSTCQEEKGTSYLTEGGSKKFIHSYFDNIDFSFYKVKFEGDFSSPTFVFEFEEDIPLAFVSLVKEHASGVNIQKRFLSYCTTKYTHLLKIAHDLRQGGQESQLRMFISMFLFVAQQNSVNCWEAVFYRSVLGSEELLDYLCNGELPIGL</sequence>
<dbReference type="RefSeq" id="WP_192068508.1">
    <property type="nucleotide sequence ID" value="NZ_JACYWY010000001.1"/>
</dbReference>
<evidence type="ECO:0008006" key="3">
    <source>
        <dbReference type="Google" id="ProtNLM"/>
    </source>
</evidence>
<dbReference type="EMBL" id="JACYWZ010000006">
    <property type="protein sequence ID" value="MBD8770874.1"/>
    <property type="molecule type" value="Genomic_DNA"/>
</dbReference>
<gene>
    <name evidence="1" type="ORF">IFT38_15105</name>
</gene>
<keyword evidence="2" id="KW-1185">Reference proteome</keyword>
<dbReference type="Proteomes" id="UP000620025">
    <property type="component" value="Unassembled WGS sequence"/>
</dbReference>
<evidence type="ECO:0000313" key="2">
    <source>
        <dbReference type="Proteomes" id="UP000620025"/>
    </source>
</evidence>
<reference evidence="1 2" key="1">
    <citation type="journal article" date="2020" name="FEMS Microbiol. Ecol.">
        <title>Temporal dynamics of bacterial communities during seed development and maturation.</title>
        <authorList>
            <person name="Chesneau G."/>
            <person name="Torres-Cortes G."/>
            <person name="Briand M."/>
            <person name="Darrasse A."/>
            <person name="Preveaux A."/>
            <person name="Marais C."/>
            <person name="Jacques M.A."/>
            <person name="Shade A."/>
            <person name="Barret M."/>
        </authorList>
    </citation>
    <scope>NUCLEOTIDE SEQUENCE [LARGE SCALE GENOMIC DNA]</scope>
    <source>
        <strain evidence="1 2">CFBP13599</strain>
    </source>
</reference>